<dbReference type="Proteomes" id="UP000183610">
    <property type="component" value="Unassembled WGS sequence"/>
</dbReference>
<comment type="caution">
    <text evidence="1">The sequence shown here is derived from an EMBL/GenBank/DDBJ whole genome shotgun (WGS) entry which is preliminary data.</text>
</comment>
<gene>
    <name evidence="1" type="ORF">SAMN05421782_10644</name>
</gene>
<evidence type="ECO:0000313" key="1">
    <source>
        <dbReference type="EMBL" id="SDW73062.1"/>
    </source>
</evidence>
<dbReference type="InterPro" id="IPR011256">
    <property type="entry name" value="Reg_factor_effector_dom_sf"/>
</dbReference>
<dbReference type="Gene3D" id="3.20.80.10">
    <property type="entry name" value="Regulatory factor, effector binding domain"/>
    <property type="match status" value="1"/>
</dbReference>
<dbReference type="AlphaFoldDB" id="A0AAX2DPG0"/>
<evidence type="ECO:0000313" key="2">
    <source>
        <dbReference type="Proteomes" id="UP000183610"/>
    </source>
</evidence>
<name>A0AAX2DPG0_LISIV</name>
<organism evidence="1 2">
    <name type="scientific">Listeria ivanovii</name>
    <dbReference type="NCBI Taxonomy" id="1638"/>
    <lineage>
        <taxon>Bacteria</taxon>
        <taxon>Bacillati</taxon>
        <taxon>Bacillota</taxon>
        <taxon>Bacilli</taxon>
        <taxon>Bacillales</taxon>
        <taxon>Listeriaceae</taxon>
        <taxon>Listeria</taxon>
    </lineage>
</organism>
<reference evidence="1 2" key="1">
    <citation type="submission" date="2016-10" db="EMBL/GenBank/DDBJ databases">
        <authorList>
            <person name="Varghese N."/>
            <person name="Submissions S."/>
        </authorList>
    </citation>
    <scope>NUCLEOTIDE SEQUENCE [LARGE SCALE GENOMIC DNA]</scope>
    <source>
        <strain evidence="1 2">ATCC 49954</strain>
    </source>
</reference>
<protein>
    <submittedName>
        <fullName evidence="1">Uncharacterized protein</fullName>
    </submittedName>
</protein>
<proteinExistence type="predicted"/>
<accession>A0AAX2DPG0</accession>
<sequence>MTVEVLEWAKQSAKKKKPAINISRVKLERFLEGECVQMMHIGPFSEEVETIAKITSIYGGRRAS</sequence>
<dbReference type="EMBL" id="FNMX01000006">
    <property type="protein sequence ID" value="SDW73062.1"/>
    <property type="molecule type" value="Genomic_DNA"/>
</dbReference>